<dbReference type="Gene3D" id="1.20.120.530">
    <property type="entry name" value="GntR ligand-binding domain-like"/>
    <property type="match status" value="1"/>
</dbReference>
<keyword evidence="3" id="KW-0238">DNA-binding</keyword>
<dbReference type="InterPro" id="IPR011711">
    <property type="entry name" value="GntR_C"/>
</dbReference>
<evidence type="ECO:0000256" key="4">
    <source>
        <dbReference type="ARBA" id="ARBA00023163"/>
    </source>
</evidence>
<dbReference type="Pfam" id="PF00392">
    <property type="entry name" value="GntR"/>
    <property type="match status" value="1"/>
</dbReference>
<gene>
    <name evidence="8" type="primary">pdhR</name>
    <name evidence="8" type="ORF">C3L24_03260</name>
</gene>
<dbReference type="InterPro" id="IPR008920">
    <property type="entry name" value="TF_FadR/GntR_C"/>
</dbReference>
<evidence type="ECO:0000256" key="6">
    <source>
        <dbReference type="ARBA" id="ARBA00039592"/>
    </source>
</evidence>
<comment type="function">
    <text evidence="5">Transcriptional repressor for the pyruvate dehydrogenase complex genes aceEF and lpd.</text>
</comment>
<keyword evidence="2" id="KW-0805">Transcription regulation</keyword>
<dbReference type="PRINTS" id="PR00035">
    <property type="entry name" value="HTHGNTR"/>
</dbReference>
<evidence type="ECO:0000256" key="2">
    <source>
        <dbReference type="ARBA" id="ARBA00023015"/>
    </source>
</evidence>
<dbReference type="EMBL" id="PQCO01000126">
    <property type="protein sequence ID" value="PUE04394.1"/>
    <property type="molecule type" value="Genomic_DNA"/>
</dbReference>
<dbReference type="CDD" id="cd07377">
    <property type="entry name" value="WHTH_GntR"/>
    <property type="match status" value="1"/>
</dbReference>
<comment type="caution">
    <text evidence="8">The sequence shown here is derived from an EMBL/GenBank/DDBJ whole genome shotgun (WGS) entry which is preliminary data.</text>
</comment>
<dbReference type="SMART" id="SM00895">
    <property type="entry name" value="FCD"/>
    <property type="match status" value="1"/>
</dbReference>
<dbReference type="GO" id="GO:0003700">
    <property type="term" value="F:DNA-binding transcription factor activity"/>
    <property type="evidence" value="ECO:0007669"/>
    <property type="project" value="InterPro"/>
</dbReference>
<evidence type="ECO:0000313" key="9">
    <source>
        <dbReference type="Proteomes" id="UP000250928"/>
    </source>
</evidence>
<name>A0A6N4DZW1_9GAMM</name>
<keyword evidence="1" id="KW-0678">Repressor</keyword>
<dbReference type="InterPro" id="IPR000524">
    <property type="entry name" value="Tscrpt_reg_HTH_GntR"/>
</dbReference>
<sequence>MSATQKIPDQIASRIEGLIANGNLEPGQRLPSERDLAGRLGVSRPSLREAIRKLNSKGLLTTRRGGGTYVNNPEPGFVDPLLELLRDRPESRFDVLEVRLALEGSAAYHAALRGTGQDKAGIRERFERMMACYSDGDPLEAARADAEFHLSIIEAAHNPVLLHVMRGLFTLLLDSIHHSLDRLYTLPKVSEPLRNQHRRLFEAIDEGDADKARRAAREHLHFVEQSLQQIDRAALREQRRPHGPE</sequence>
<organism evidence="8 9">
    <name type="scientific">Candidatus Sedimenticola endophacoides</name>
    <dbReference type="NCBI Taxonomy" id="2548426"/>
    <lineage>
        <taxon>Bacteria</taxon>
        <taxon>Pseudomonadati</taxon>
        <taxon>Pseudomonadota</taxon>
        <taxon>Gammaproteobacteria</taxon>
        <taxon>Chromatiales</taxon>
        <taxon>Sedimenticolaceae</taxon>
        <taxon>Sedimenticola</taxon>
    </lineage>
</organism>
<protein>
    <recommendedName>
        <fullName evidence="6">Pyruvate dehydrogenase complex repressor</fullName>
    </recommendedName>
</protein>
<dbReference type="PANTHER" id="PTHR43537:SF34">
    <property type="entry name" value="PYRUVATE DEHYDROGENASE COMPLEX REPRESSOR"/>
    <property type="match status" value="1"/>
</dbReference>
<dbReference type="SMART" id="SM00345">
    <property type="entry name" value="HTH_GNTR"/>
    <property type="match status" value="1"/>
</dbReference>
<evidence type="ECO:0000313" key="8">
    <source>
        <dbReference type="EMBL" id="PUE04394.1"/>
    </source>
</evidence>
<feature type="domain" description="HTH gntR-type" evidence="7">
    <location>
        <begin position="5"/>
        <end position="73"/>
    </location>
</feature>
<evidence type="ECO:0000256" key="5">
    <source>
        <dbReference type="ARBA" id="ARBA00037357"/>
    </source>
</evidence>
<evidence type="ECO:0000256" key="1">
    <source>
        <dbReference type="ARBA" id="ARBA00022491"/>
    </source>
</evidence>
<proteinExistence type="predicted"/>
<keyword evidence="4" id="KW-0804">Transcription</keyword>
<dbReference type="PANTHER" id="PTHR43537">
    <property type="entry name" value="TRANSCRIPTIONAL REGULATOR, GNTR FAMILY"/>
    <property type="match status" value="1"/>
</dbReference>
<dbReference type="Proteomes" id="UP000250928">
    <property type="component" value="Unassembled WGS sequence"/>
</dbReference>
<dbReference type="AlphaFoldDB" id="A0A6N4DZW1"/>
<evidence type="ECO:0000256" key="3">
    <source>
        <dbReference type="ARBA" id="ARBA00023125"/>
    </source>
</evidence>
<dbReference type="Pfam" id="PF07729">
    <property type="entry name" value="FCD"/>
    <property type="match status" value="1"/>
</dbReference>
<reference evidence="8 9" key="1">
    <citation type="submission" date="2018-01" db="EMBL/GenBank/DDBJ databases">
        <title>Novel co-symbiosis in the lucinid bivalve Phacoides pectinatus.</title>
        <authorList>
            <person name="Lim S.J."/>
            <person name="Davis B.G."/>
            <person name="Gill D.E."/>
            <person name="Engel A.S."/>
            <person name="Anderson L.C."/>
            <person name="Campbell B.J."/>
        </authorList>
    </citation>
    <scope>NUCLEOTIDE SEQUENCE [LARGE SCALE GENOMIC DNA]</scope>
    <source>
        <strain evidence="8">N3_P5</strain>
    </source>
</reference>
<dbReference type="PROSITE" id="PS50949">
    <property type="entry name" value="HTH_GNTR"/>
    <property type="match status" value="1"/>
</dbReference>
<evidence type="ECO:0000259" key="7">
    <source>
        <dbReference type="PROSITE" id="PS50949"/>
    </source>
</evidence>
<dbReference type="GO" id="GO:0003677">
    <property type="term" value="F:DNA binding"/>
    <property type="evidence" value="ECO:0007669"/>
    <property type="project" value="UniProtKB-KW"/>
</dbReference>
<dbReference type="InterPro" id="IPR036390">
    <property type="entry name" value="WH_DNA-bd_sf"/>
</dbReference>
<dbReference type="Gene3D" id="1.10.10.10">
    <property type="entry name" value="Winged helix-like DNA-binding domain superfamily/Winged helix DNA-binding domain"/>
    <property type="match status" value="1"/>
</dbReference>
<dbReference type="SUPFAM" id="SSF48008">
    <property type="entry name" value="GntR ligand-binding domain-like"/>
    <property type="match status" value="1"/>
</dbReference>
<accession>A0A6N4DZW1</accession>
<dbReference type="SUPFAM" id="SSF46785">
    <property type="entry name" value="Winged helix' DNA-binding domain"/>
    <property type="match status" value="1"/>
</dbReference>
<dbReference type="InterPro" id="IPR036388">
    <property type="entry name" value="WH-like_DNA-bd_sf"/>
</dbReference>